<sequence length="316" mass="36416">MKKTDIELLRPLWIPKSLSYDEQCTQTLKLWLHDGNYYINSQPPDLSLFCQISEEVMKSMSLDAFRFATHSAQTVFELEQTSAYPKLTSWRVIQTYYAAYFAAHAILRFFGMSFSHLENGHVQFLKTRCNSEAGYLPTLPSSYYLIGFLPDDQHLTFNKCSESHKDLWKCFNVLVRQISTDSLTLRASDNRRQELSQVFSNLSDALCQLGKYQSGNWLSVVRNEVNYKSLHGVWYPFSKAIPSFEELMAKVKDWRKASSDFGNPNHIRNDLERFFITAFLIIDICLSLAQDYQGIVEKAGRRSGNFSRLLKLSAAA</sequence>
<proteinExistence type="predicted"/>
<organism evidence="1 2">
    <name type="scientific">Paracoccus alkanivorans</name>
    <dbReference type="NCBI Taxonomy" id="2116655"/>
    <lineage>
        <taxon>Bacteria</taxon>
        <taxon>Pseudomonadati</taxon>
        <taxon>Pseudomonadota</taxon>
        <taxon>Alphaproteobacteria</taxon>
        <taxon>Rhodobacterales</taxon>
        <taxon>Paracoccaceae</taxon>
        <taxon>Paracoccus</taxon>
    </lineage>
</organism>
<dbReference type="OrthoDB" id="1525375at2"/>
<gene>
    <name evidence="1" type="ORF">C9E81_04960</name>
</gene>
<dbReference type="AlphaFoldDB" id="A0A3M0ME77"/>
<dbReference type="Proteomes" id="UP000273516">
    <property type="component" value="Unassembled WGS sequence"/>
</dbReference>
<comment type="caution">
    <text evidence="1">The sequence shown here is derived from an EMBL/GenBank/DDBJ whole genome shotgun (WGS) entry which is preliminary data.</text>
</comment>
<evidence type="ECO:0000313" key="2">
    <source>
        <dbReference type="Proteomes" id="UP000273516"/>
    </source>
</evidence>
<dbReference type="EMBL" id="QOKZ01000002">
    <property type="protein sequence ID" value="RMC36062.1"/>
    <property type="molecule type" value="Genomic_DNA"/>
</dbReference>
<accession>A0A3M0ME77</accession>
<keyword evidence="2" id="KW-1185">Reference proteome</keyword>
<reference evidence="1 2" key="1">
    <citation type="submission" date="2018-07" db="EMBL/GenBank/DDBJ databases">
        <authorList>
            <person name="Zhang Y."/>
            <person name="Wang L."/>
            <person name="Ma S."/>
        </authorList>
    </citation>
    <scope>NUCLEOTIDE SEQUENCE [LARGE SCALE GENOMIC DNA]</scope>
    <source>
        <strain evidence="1 2">4-2</strain>
    </source>
</reference>
<protein>
    <submittedName>
        <fullName evidence="1">Uncharacterized protein</fullName>
    </submittedName>
</protein>
<name>A0A3M0ME77_9RHOB</name>
<evidence type="ECO:0000313" key="1">
    <source>
        <dbReference type="EMBL" id="RMC36062.1"/>
    </source>
</evidence>